<dbReference type="RefSeq" id="WP_230370668.1">
    <property type="nucleotide sequence ID" value="NZ_WLYX01000001.1"/>
</dbReference>
<evidence type="ECO:0000313" key="2">
    <source>
        <dbReference type="EMBL" id="MTD33619.1"/>
    </source>
</evidence>
<accession>A0A844GD83</accession>
<dbReference type="EMBL" id="WLYX01000001">
    <property type="protein sequence ID" value="MTD33619.1"/>
    <property type="molecule type" value="Genomic_DNA"/>
</dbReference>
<evidence type="ECO:0000256" key="1">
    <source>
        <dbReference type="SAM" id="Phobius"/>
    </source>
</evidence>
<evidence type="ECO:0000313" key="3">
    <source>
        <dbReference type="Proteomes" id="UP000446658"/>
    </source>
</evidence>
<keyword evidence="1" id="KW-0812">Transmembrane</keyword>
<proteinExistence type="predicted"/>
<name>A0A844GD83_9NEIS</name>
<sequence length="124" mass="12781">MKRYPTNLQRQYGTSLLEGLISIVLTTVIGMGLVFVCGRIAVAQRDMNANGLAVQQIRYNLETGCSNTASMTIASGSCTATITSNISASATTSSGTVSITNISIAKPTASATSSNIGGLITFIP</sequence>
<gene>
    <name evidence="2" type="ORF">GKE73_12910</name>
</gene>
<dbReference type="Proteomes" id="UP000446658">
    <property type="component" value="Unassembled WGS sequence"/>
</dbReference>
<keyword evidence="3" id="KW-1185">Reference proteome</keyword>
<dbReference type="AlphaFoldDB" id="A0A844GD83"/>
<reference evidence="2 3" key="1">
    <citation type="submission" date="2019-11" db="EMBL/GenBank/DDBJ databases">
        <title>Draft genome sequence of Paludibacterium sp. dN18-1.</title>
        <authorList>
            <person name="Im W.-T."/>
        </authorList>
    </citation>
    <scope>NUCLEOTIDE SEQUENCE [LARGE SCALE GENOMIC DNA]</scope>
    <source>
        <strain evidence="3">dN 18-1</strain>
    </source>
</reference>
<keyword evidence="1" id="KW-0472">Membrane</keyword>
<organism evidence="2 3">
    <name type="scientific">Paludibacterium denitrificans</name>
    <dbReference type="NCBI Taxonomy" id="2675226"/>
    <lineage>
        <taxon>Bacteria</taxon>
        <taxon>Pseudomonadati</taxon>
        <taxon>Pseudomonadota</taxon>
        <taxon>Betaproteobacteria</taxon>
        <taxon>Neisseriales</taxon>
        <taxon>Chromobacteriaceae</taxon>
        <taxon>Paludibacterium</taxon>
    </lineage>
</organism>
<protein>
    <submittedName>
        <fullName evidence="2">Uncharacterized protein</fullName>
    </submittedName>
</protein>
<comment type="caution">
    <text evidence="2">The sequence shown here is derived from an EMBL/GenBank/DDBJ whole genome shotgun (WGS) entry which is preliminary data.</text>
</comment>
<keyword evidence="1" id="KW-1133">Transmembrane helix</keyword>
<feature type="transmembrane region" description="Helical" evidence="1">
    <location>
        <begin position="20"/>
        <end position="42"/>
    </location>
</feature>